<feature type="non-terminal residue" evidence="1">
    <location>
        <position position="1"/>
    </location>
</feature>
<gene>
    <name evidence="1" type="ORF">METZ01_LOCUS374222</name>
</gene>
<name>A0A382TIY4_9ZZZZ</name>
<accession>A0A382TIY4</accession>
<feature type="non-terminal residue" evidence="1">
    <location>
        <position position="82"/>
    </location>
</feature>
<evidence type="ECO:0000313" key="1">
    <source>
        <dbReference type="EMBL" id="SVD21368.1"/>
    </source>
</evidence>
<dbReference type="AlphaFoldDB" id="A0A382TIY4"/>
<organism evidence="1">
    <name type="scientific">marine metagenome</name>
    <dbReference type="NCBI Taxonomy" id="408172"/>
    <lineage>
        <taxon>unclassified sequences</taxon>
        <taxon>metagenomes</taxon>
        <taxon>ecological metagenomes</taxon>
    </lineage>
</organism>
<proteinExistence type="predicted"/>
<reference evidence="1" key="1">
    <citation type="submission" date="2018-05" db="EMBL/GenBank/DDBJ databases">
        <authorList>
            <person name="Lanie J.A."/>
            <person name="Ng W.-L."/>
            <person name="Kazmierczak K.M."/>
            <person name="Andrzejewski T.M."/>
            <person name="Davidsen T.M."/>
            <person name="Wayne K.J."/>
            <person name="Tettelin H."/>
            <person name="Glass J.I."/>
            <person name="Rusch D."/>
            <person name="Podicherti R."/>
            <person name="Tsui H.-C.T."/>
            <person name="Winkler M.E."/>
        </authorList>
    </citation>
    <scope>NUCLEOTIDE SEQUENCE</scope>
</reference>
<protein>
    <recommendedName>
        <fullName evidence="2">MotA/TolQ/ExbB proton channel domain-containing protein</fullName>
    </recommendedName>
</protein>
<evidence type="ECO:0008006" key="2">
    <source>
        <dbReference type="Google" id="ProtNLM"/>
    </source>
</evidence>
<sequence length="82" mass="9102">VAWPLLGMAVFGITVFFERTTFFQKVQINASDFLDGIINLLKKNRSLEALTLCEETPGPVAALVRAALLHRNSSKQEIQEAI</sequence>
<dbReference type="EMBL" id="UINC01136539">
    <property type="protein sequence ID" value="SVD21368.1"/>
    <property type="molecule type" value="Genomic_DNA"/>
</dbReference>